<dbReference type="PANTHER" id="PTHR30288">
    <property type="entry name" value="FLAGELLAR CAP/ASSEMBLY PROTEIN FLID"/>
    <property type="match status" value="1"/>
</dbReference>
<keyword evidence="5" id="KW-0964">Secreted</keyword>
<dbReference type="Proteomes" id="UP001519294">
    <property type="component" value="Unassembled WGS sequence"/>
</dbReference>
<comment type="caution">
    <text evidence="8">The sequence shown here is derived from an EMBL/GenBank/DDBJ whole genome shotgun (WGS) entry which is preliminary data.</text>
</comment>
<comment type="subunit">
    <text evidence="2 5">Homopentamer.</text>
</comment>
<keyword evidence="9" id="KW-1185">Reference proteome</keyword>
<dbReference type="PANTHER" id="PTHR30288:SF0">
    <property type="entry name" value="FLAGELLAR HOOK-ASSOCIATED PROTEIN 2"/>
    <property type="match status" value="1"/>
</dbReference>
<gene>
    <name evidence="8" type="ORF">J2Z81_000737</name>
</gene>
<evidence type="ECO:0000259" key="6">
    <source>
        <dbReference type="Pfam" id="PF02465"/>
    </source>
</evidence>
<evidence type="ECO:0000256" key="1">
    <source>
        <dbReference type="ARBA" id="ARBA00009764"/>
    </source>
</evidence>
<dbReference type="NCBIfam" id="NF005833">
    <property type="entry name" value="PRK07737.1"/>
    <property type="match status" value="1"/>
</dbReference>
<evidence type="ECO:0000313" key="9">
    <source>
        <dbReference type="Proteomes" id="UP001519294"/>
    </source>
</evidence>
<dbReference type="InterPro" id="IPR040026">
    <property type="entry name" value="FliD"/>
</dbReference>
<keyword evidence="3" id="KW-0175">Coiled coil</keyword>
<dbReference type="Pfam" id="PF02465">
    <property type="entry name" value="FliD_N"/>
    <property type="match status" value="1"/>
</dbReference>
<comment type="function">
    <text evidence="5">Required for morphogenesis and for the elongation of the flagellar filament by facilitating polymerization of the flagellin monomers at the tip of growing filament. Forms a capping structure, which prevents flagellin subunits (transported through the central channel of the flagellum) from leaking out without polymerization at the distal end.</text>
</comment>
<keyword evidence="8" id="KW-0966">Cell projection</keyword>
<comment type="similarity">
    <text evidence="1 5">Belongs to the FliD family.</text>
</comment>
<evidence type="ECO:0000259" key="7">
    <source>
        <dbReference type="Pfam" id="PF07195"/>
    </source>
</evidence>
<feature type="domain" description="Flagellar hook-associated protein 2 C-terminal" evidence="7">
    <location>
        <begin position="212"/>
        <end position="469"/>
    </location>
</feature>
<dbReference type="InterPro" id="IPR003481">
    <property type="entry name" value="FliD_N"/>
</dbReference>
<evidence type="ECO:0000256" key="5">
    <source>
        <dbReference type="RuleBase" id="RU362066"/>
    </source>
</evidence>
<sequence>MRIGGLATGMDIDQLVNKLMTAERVPLDRMNQDKTTLTWKRDAFRDINKTLLELDNVMLDMKLSNTYHSKSVHSSQESAIKAIASANSANGTYQIKVTKLASSAINISTEEIDPNQVLKPGTIEFFTYDDAGEKKNHEIKINENDSIEDVLKKITDGDNNVRAFYDSQTNNVMMEATRTGKYSPNGEPEINFTEDSFFAKSLKMDPKKEKNGTNAEFEYNGIQMESKTNSYELNGVTFQFNDVSKGNTNITIENDAESPFESIMEFIDKYNEVIEKLNASQREERFRDFKPLTVEQKEEMSEDQIKKWEEKAKSGILKGESVIKDGMFSMRRSWYTNVDTGGAFSSLTEIGITTSSNYMDGGKLIIKNEDDLKNALRDNPNDVMKLFSNNAEGTSRGIVNRLEDVLEETMNKVKKRAGSGTSTLETYTLGKRMKDLNQRITAFEDRLVQVETRYWNQFTAMEKAIQRMNMQSAQLMSQFGANG</sequence>
<keyword evidence="8" id="KW-0969">Cilium</keyword>
<evidence type="ECO:0000313" key="8">
    <source>
        <dbReference type="EMBL" id="MBP2256795.1"/>
    </source>
</evidence>
<evidence type="ECO:0000256" key="4">
    <source>
        <dbReference type="ARBA" id="ARBA00023143"/>
    </source>
</evidence>
<name>A0ABS4S5N5_9BACI</name>
<accession>A0ABS4S5N5</accession>
<evidence type="ECO:0000256" key="3">
    <source>
        <dbReference type="ARBA" id="ARBA00023054"/>
    </source>
</evidence>
<dbReference type="InterPro" id="IPR010809">
    <property type="entry name" value="FliD_C"/>
</dbReference>
<organism evidence="8 9">
    <name type="scientific">Virgibacillus alimentarius</name>
    <dbReference type="NCBI Taxonomy" id="698769"/>
    <lineage>
        <taxon>Bacteria</taxon>
        <taxon>Bacillati</taxon>
        <taxon>Bacillota</taxon>
        <taxon>Bacilli</taxon>
        <taxon>Bacillales</taxon>
        <taxon>Bacillaceae</taxon>
        <taxon>Virgibacillus</taxon>
    </lineage>
</organism>
<evidence type="ECO:0000256" key="2">
    <source>
        <dbReference type="ARBA" id="ARBA00011255"/>
    </source>
</evidence>
<dbReference type="Pfam" id="PF07195">
    <property type="entry name" value="FliD_C"/>
    <property type="match status" value="1"/>
</dbReference>
<comment type="subcellular location">
    <subcellularLocation>
        <location evidence="5">Secreted</location>
    </subcellularLocation>
    <subcellularLocation>
        <location evidence="5">Bacterial flagellum</location>
    </subcellularLocation>
</comment>
<keyword evidence="4 5" id="KW-0975">Bacterial flagellum</keyword>
<feature type="domain" description="Flagellar hook-associated protein 2 N-terminal" evidence="6">
    <location>
        <begin position="8"/>
        <end position="103"/>
    </location>
</feature>
<dbReference type="RefSeq" id="WP_226370747.1">
    <property type="nucleotide sequence ID" value="NZ_JAGIKX010000003.1"/>
</dbReference>
<dbReference type="EMBL" id="JAGIKX010000003">
    <property type="protein sequence ID" value="MBP2256795.1"/>
    <property type="molecule type" value="Genomic_DNA"/>
</dbReference>
<reference evidence="8 9" key="1">
    <citation type="submission" date="2021-03" db="EMBL/GenBank/DDBJ databases">
        <title>Genomic Encyclopedia of Type Strains, Phase IV (KMG-IV): sequencing the most valuable type-strain genomes for metagenomic binning, comparative biology and taxonomic classification.</title>
        <authorList>
            <person name="Goeker M."/>
        </authorList>
    </citation>
    <scope>NUCLEOTIDE SEQUENCE [LARGE SCALE GENOMIC DNA]</scope>
    <source>
        <strain evidence="8 9">DSM 25790</strain>
    </source>
</reference>
<protein>
    <recommendedName>
        <fullName evidence="5">Flagellar hook-associated protein 2</fullName>
        <shortName evidence="5">HAP2</shortName>
    </recommendedName>
    <alternativeName>
        <fullName evidence="5">Flagellar cap protein</fullName>
    </alternativeName>
</protein>
<keyword evidence="8" id="KW-0282">Flagellum</keyword>
<proteinExistence type="inferred from homology"/>